<protein>
    <submittedName>
        <fullName evidence="5">Succinate-semialdehyde dehydrogenase / glutarate-semialdehyde dehydrogenase</fullName>
    </submittedName>
</protein>
<dbReference type="PANTHER" id="PTHR43217">
    <property type="entry name" value="SUCCINATE SEMIALDEHYDE DEHYDROGENASE [NAD(P)+] SAD"/>
    <property type="match status" value="1"/>
</dbReference>
<keyword evidence="3" id="KW-0560">Oxidoreductase</keyword>
<dbReference type="Gene3D" id="3.40.309.10">
    <property type="entry name" value="Aldehyde Dehydrogenase, Chain A, domain 2"/>
    <property type="match status" value="1"/>
</dbReference>
<dbReference type="RefSeq" id="WP_090696245.1">
    <property type="nucleotide sequence ID" value="NZ_FOSP01000001.1"/>
</dbReference>
<evidence type="ECO:0000256" key="2">
    <source>
        <dbReference type="ARBA" id="ARBA00022857"/>
    </source>
</evidence>
<dbReference type="GO" id="GO:0004030">
    <property type="term" value="F:aldehyde dehydrogenase [NAD(P)+] activity"/>
    <property type="evidence" value="ECO:0007669"/>
    <property type="project" value="InterPro"/>
</dbReference>
<reference evidence="6" key="1">
    <citation type="submission" date="2016-10" db="EMBL/GenBank/DDBJ databases">
        <authorList>
            <person name="Varghese N."/>
            <person name="Submissions S."/>
        </authorList>
    </citation>
    <scope>NUCLEOTIDE SEQUENCE [LARGE SCALE GENOMIC DNA]</scope>
    <source>
        <strain evidence="6">Nm69</strain>
    </source>
</reference>
<dbReference type="Pfam" id="PF00171">
    <property type="entry name" value="Aldedh"/>
    <property type="match status" value="1"/>
</dbReference>
<keyword evidence="2" id="KW-0521">NADP</keyword>
<sequence length="454" mass="49195">MSMQSINPATGLTKQTFPVLQTVDIPPILESIVSAQTQWSALDFNQRAVFFQNLAQVFRQSREKYANVITEEMGKLLKEARVEIEKCALGCEYYAKHAGTFLVDEQIASDASSSYVAYQPLGVIFCIMPWNFPFWQLIRAAAPAMMAGNAIVLKHASNVPRCALALEEAFCDAGFPANTFRSLLVTAAQAETIIANEHVAAVTLTGSTSAGRKVATVAGQHLKKCVLELGGSDPFIVLDDADITFATEQAITARFQNMGQSCIAAKRFIIVGAIADQFVAQFKSLVNQLRFGNPKDETTGIAPMARVDLRDDLHAQVEQSISMGATLIEGGSFIGKQGAYYAPTILDHVKPGMPAFDEELFGPVAAMVRVENVDEAIALANRTQFGLGASIWTGNANRGEAVARKIHAGSTFVNGIVKSDPRLPFGGIKHSGFGRELSYHGIREFVNVKSVWIK</sequence>
<evidence type="ECO:0000313" key="5">
    <source>
        <dbReference type="EMBL" id="SFK12533.1"/>
    </source>
</evidence>
<evidence type="ECO:0000256" key="3">
    <source>
        <dbReference type="ARBA" id="ARBA00023002"/>
    </source>
</evidence>
<organism evidence="5 6">
    <name type="scientific">Nitrosomonas aestuarii</name>
    <dbReference type="NCBI Taxonomy" id="52441"/>
    <lineage>
        <taxon>Bacteria</taxon>
        <taxon>Pseudomonadati</taxon>
        <taxon>Pseudomonadota</taxon>
        <taxon>Betaproteobacteria</taxon>
        <taxon>Nitrosomonadales</taxon>
        <taxon>Nitrosomonadaceae</taxon>
        <taxon>Nitrosomonas</taxon>
    </lineage>
</organism>
<dbReference type="EMBL" id="FOSP01000001">
    <property type="protein sequence ID" value="SFK12533.1"/>
    <property type="molecule type" value="Genomic_DNA"/>
</dbReference>
<keyword evidence="6" id="KW-1185">Reference proteome</keyword>
<comment type="similarity">
    <text evidence="1">Belongs to the aldehyde dehydrogenase family.</text>
</comment>
<dbReference type="Proteomes" id="UP000199533">
    <property type="component" value="Unassembled WGS sequence"/>
</dbReference>
<dbReference type="SUPFAM" id="SSF53720">
    <property type="entry name" value="ALDH-like"/>
    <property type="match status" value="1"/>
</dbReference>
<gene>
    <name evidence="5" type="ORF">SAMN05216302_100134</name>
</gene>
<dbReference type="InterPro" id="IPR015590">
    <property type="entry name" value="Aldehyde_DH_dom"/>
</dbReference>
<evidence type="ECO:0000256" key="1">
    <source>
        <dbReference type="ARBA" id="ARBA00009986"/>
    </source>
</evidence>
<dbReference type="InterPro" id="IPR016161">
    <property type="entry name" value="Ald_DH/histidinol_DH"/>
</dbReference>
<dbReference type="InterPro" id="IPR044148">
    <property type="entry name" value="ALDH_GabD1-like"/>
</dbReference>
<dbReference type="PROSITE" id="PS00070">
    <property type="entry name" value="ALDEHYDE_DEHYDR_CYS"/>
    <property type="match status" value="1"/>
</dbReference>
<name>A0A1I3WYT0_9PROT</name>
<evidence type="ECO:0000259" key="4">
    <source>
        <dbReference type="Pfam" id="PF00171"/>
    </source>
</evidence>
<dbReference type="PANTHER" id="PTHR43217:SF1">
    <property type="entry name" value="SUCCINATE SEMIALDEHYDE DEHYDROGENASE [NAD(P)+] SAD"/>
    <property type="match status" value="1"/>
</dbReference>
<dbReference type="InterPro" id="IPR016160">
    <property type="entry name" value="Ald_DH_CS_CYS"/>
</dbReference>
<accession>A0A1I3WYT0</accession>
<dbReference type="InterPro" id="IPR016162">
    <property type="entry name" value="Ald_DH_N"/>
</dbReference>
<dbReference type="OrthoDB" id="6187633at2"/>
<dbReference type="FunFam" id="3.40.605.10:FF:000012">
    <property type="entry name" value="NAD-dependent succinate-semialdehyde dehydrogenase"/>
    <property type="match status" value="1"/>
</dbReference>
<dbReference type="FunFam" id="3.40.309.10:FF:000010">
    <property type="entry name" value="Gamma-aminobutyraldehyde dehydrogenase"/>
    <property type="match status" value="1"/>
</dbReference>
<dbReference type="Gene3D" id="3.40.605.10">
    <property type="entry name" value="Aldehyde Dehydrogenase, Chain A, domain 1"/>
    <property type="match status" value="1"/>
</dbReference>
<proteinExistence type="inferred from homology"/>
<dbReference type="AlphaFoldDB" id="A0A1I3WYT0"/>
<evidence type="ECO:0000313" key="6">
    <source>
        <dbReference type="Proteomes" id="UP000199533"/>
    </source>
</evidence>
<dbReference type="InterPro" id="IPR016163">
    <property type="entry name" value="Ald_DH_C"/>
</dbReference>
<feature type="domain" description="Aldehyde dehydrogenase" evidence="4">
    <location>
        <begin position="3"/>
        <end position="451"/>
    </location>
</feature>
<dbReference type="CDD" id="cd07100">
    <property type="entry name" value="ALDH_SSADH1_GabD1"/>
    <property type="match status" value="1"/>
</dbReference>
<dbReference type="STRING" id="52441.SAMN05216302_100134"/>
<dbReference type="InterPro" id="IPR047110">
    <property type="entry name" value="GABD/Sad-like"/>
</dbReference>
<dbReference type="GO" id="GO:0004777">
    <property type="term" value="F:succinate-semialdehyde dehydrogenase (NAD+) activity"/>
    <property type="evidence" value="ECO:0007669"/>
    <property type="project" value="TreeGrafter"/>
</dbReference>